<dbReference type="OrthoDB" id="5242893at2"/>
<dbReference type="PANTHER" id="PTHR33202">
    <property type="entry name" value="ZINC UPTAKE REGULATION PROTEIN"/>
    <property type="match status" value="1"/>
</dbReference>
<dbReference type="STRING" id="1758689.SGUI_0144"/>
<dbReference type="Gene3D" id="3.30.1490.190">
    <property type="match status" value="1"/>
</dbReference>
<keyword evidence="4" id="KW-0678">Repressor</keyword>
<evidence type="ECO:0000256" key="9">
    <source>
        <dbReference type="ARBA" id="ARBA00023125"/>
    </source>
</evidence>
<dbReference type="PATRIC" id="fig|1758689.4.peg.149"/>
<keyword evidence="10" id="KW-0804">Transcription</keyword>
<gene>
    <name evidence="12" type="ORF">SGUI_0144</name>
</gene>
<feature type="binding site" evidence="11">
    <location>
        <position position="93"/>
    </location>
    <ligand>
        <name>Zn(2+)</name>
        <dbReference type="ChEBI" id="CHEBI:29105"/>
    </ligand>
</feature>
<dbReference type="KEGG" id="serj:SGUI_0144"/>
<proteinExistence type="inferred from homology"/>
<comment type="subcellular location">
    <subcellularLocation>
        <location evidence="1">Cytoplasm</location>
    </subcellularLocation>
</comment>
<evidence type="ECO:0000256" key="1">
    <source>
        <dbReference type="ARBA" id="ARBA00004496"/>
    </source>
</evidence>
<dbReference type="InterPro" id="IPR036388">
    <property type="entry name" value="WH-like_DNA-bd_sf"/>
</dbReference>
<accession>A0A1B1N7Y3</accession>
<protein>
    <submittedName>
        <fullName evidence="12">Transcriptional regulator, FUR family</fullName>
    </submittedName>
</protein>
<keyword evidence="9" id="KW-0238">DNA-binding</keyword>
<keyword evidence="8" id="KW-0805">Transcription regulation</keyword>
<dbReference type="GO" id="GO:0005737">
    <property type="term" value="C:cytoplasm"/>
    <property type="evidence" value="ECO:0007669"/>
    <property type="project" value="UniProtKB-SubCell"/>
</dbReference>
<evidence type="ECO:0000313" key="12">
    <source>
        <dbReference type="EMBL" id="ANS77540.1"/>
    </source>
</evidence>
<dbReference type="AlphaFoldDB" id="A0A1B1N7Y3"/>
<evidence type="ECO:0000256" key="10">
    <source>
        <dbReference type="ARBA" id="ARBA00023163"/>
    </source>
</evidence>
<dbReference type="InterPro" id="IPR043135">
    <property type="entry name" value="Fur_C"/>
</dbReference>
<dbReference type="Gene3D" id="1.10.10.10">
    <property type="entry name" value="Winged helix-like DNA-binding domain superfamily/Winged helix DNA-binding domain"/>
    <property type="match status" value="1"/>
</dbReference>
<keyword evidence="7" id="KW-0408">Iron</keyword>
<dbReference type="GO" id="GO:0008270">
    <property type="term" value="F:zinc ion binding"/>
    <property type="evidence" value="ECO:0007669"/>
    <property type="project" value="TreeGrafter"/>
</dbReference>
<name>A0A1B1N7Y3_9MICO</name>
<comment type="cofactor">
    <cofactor evidence="11">
        <name>Zn(2+)</name>
        <dbReference type="ChEBI" id="CHEBI:29105"/>
    </cofactor>
    <text evidence="11">Binds 1 zinc ion per subunit.</text>
</comment>
<organism evidence="12 13">
    <name type="scientific">Serinicoccus hydrothermalis</name>
    <dbReference type="NCBI Taxonomy" id="1758689"/>
    <lineage>
        <taxon>Bacteria</taxon>
        <taxon>Bacillati</taxon>
        <taxon>Actinomycetota</taxon>
        <taxon>Actinomycetes</taxon>
        <taxon>Micrococcales</taxon>
        <taxon>Ornithinimicrobiaceae</taxon>
        <taxon>Serinicoccus</taxon>
    </lineage>
</organism>
<dbReference type="GO" id="GO:1900376">
    <property type="term" value="P:regulation of secondary metabolite biosynthetic process"/>
    <property type="evidence" value="ECO:0007669"/>
    <property type="project" value="TreeGrafter"/>
</dbReference>
<reference evidence="12 13" key="1">
    <citation type="submission" date="2016-03" db="EMBL/GenBank/DDBJ databases">
        <title>Shallow-sea hydrothermal system.</title>
        <authorList>
            <person name="Tang K."/>
        </authorList>
    </citation>
    <scope>NUCLEOTIDE SEQUENCE [LARGE SCALE GENOMIC DNA]</scope>
    <source>
        <strain evidence="12 13">JLT9</strain>
    </source>
</reference>
<evidence type="ECO:0000313" key="13">
    <source>
        <dbReference type="Proteomes" id="UP000092482"/>
    </source>
</evidence>
<evidence type="ECO:0000256" key="4">
    <source>
        <dbReference type="ARBA" id="ARBA00022491"/>
    </source>
</evidence>
<evidence type="ECO:0000256" key="5">
    <source>
        <dbReference type="ARBA" id="ARBA00022723"/>
    </source>
</evidence>
<keyword evidence="5 11" id="KW-0479">Metal-binding</keyword>
<dbReference type="InterPro" id="IPR002481">
    <property type="entry name" value="FUR"/>
</dbReference>
<dbReference type="Pfam" id="PF01475">
    <property type="entry name" value="FUR"/>
    <property type="match status" value="1"/>
</dbReference>
<keyword evidence="3" id="KW-0963">Cytoplasm</keyword>
<evidence type="ECO:0000256" key="2">
    <source>
        <dbReference type="ARBA" id="ARBA00007957"/>
    </source>
</evidence>
<feature type="binding site" evidence="11">
    <location>
        <position position="138"/>
    </location>
    <ligand>
        <name>Zn(2+)</name>
        <dbReference type="ChEBI" id="CHEBI:29105"/>
    </ligand>
</feature>
<evidence type="ECO:0000256" key="6">
    <source>
        <dbReference type="ARBA" id="ARBA00022833"/>
    </source>
</evidence>
<dbReference type="CDD" id="cd07153">
    <property type="entry name" value="Fur_like"/>
    <property type="match status" value="1"/>
</dbReference>
<dbReference type="GO" id="GO:0003700">
    <property type="term" value="F:DNA-binding transcription factor activity"/>
    <property type="evidence" value="ECO:0007669"/>
    <property type="project" value="InterPro"/>
</dbReference>
<keyword evidence="13" id="KW-1185">Reference proteome</keyword>
<dbReference type="InterPro" id="IPR036390">
    <property type="entry name" value="WH_DNA-bd_sf"/>
</dbReference>
<dbReference type="Proteomes" id="UP000092482">
    <property type="component" value="Chromosome"/>
</dbReference>
<evidence type="ECO:0000256" key="3">
    <source>
        <dbReference type="ARBA" id="ARBA00022490"/>
    </source>
</evidence>
<dbReference type="GO" id="GO:0000976">
    <property type="term" value="F:transcription cis-regulatory region binding"/>
    <property type="evidence" value="ECO:0007669"/>
    <property type="project" value="TreeGrafter"/>
</dbReference>
<evidence type="ECO:0000256" key="8">
    <source>
        <dbReference type="ARBA" id="ARBA00023015"/>
    </source>
</evidence>
<dbReference type="GO" id="GO:0045892">
    <property type="term" value="P:negative regulation of DNA-templated transcription"/>
    <property type="evidence" value="ECO:0007669"/>
    <property type="project" value="TreeGrafter"/>
</dbReference>
<evidence type="ECO:0000256" key="11">
    <source>
        <dbReference type="PIRSR" id="PIRSR602481-1"/>
    </source>
</evidence>
<sequence length="155" mass="16418">MSTTDLAPALRGAGLRVTRPRLAVLGLLQENPHADAAQVVALARRRADGISVQGVYDVLSVLCGAGLVRRIQPAHAVARYELDLGDNHHHVVCRSCDVLVDVPCAVGSAPCLDPAPALSVGFDVDEAEVIYWGLCPDCRPDPSAARMSTTTKEKV</sequence>
<feature type="binding site" evidence="11">
    <location>
        <position position="135"/>
    </location>
    <ligand>
        <name>Zn(2+)</name>
        <dbReference type="ChEBI" id="CHEBI:29105"/>
    </ligand>
</feature>
<evidence type="ECO:0000256" key="7">
    <source>
        <dbReference type="ARBA" id="ARBA00023004"/>
    </source>
</evidence>
<dbReference type="SUPFAM" id="SSF46785">
    <property type="entry name" value="Winged helix' DNA-binding domain"/>
    <property type="match status" value="1"/>
</dbReference>
<comment type="similarity">
    <text evidence="2">Belongs to the Fur family.</text>
</comment>
<dbReference type="EMBL" id="CP014989">
    <property type="protein sequence ID" value="ANS77540.1"/>
    <property type="molecule type" value="Genomic_DNA"/>
</dbReference>
<keyword evidence="6 11" id="KW-0862">Zinc</keyword>
<dbReference type="PANTHER" id="PTHR33202:SF18">
    <property type="entry name" value="TRANSCRIPTIONAL REGULATOR FURA"/>
    <property type="match status" value="1"/>
</dbReference>
<feature type="binding site" evidence="11">
    <location>
        <position position="96"/>
    </location>
    <ligand>
        <name>Zn(2+)</name>
        <dbReference type="ChEBI" id="CHEBI:29105"/>
    </ligand>
</feature>
<dbReference type="RefSeq" id="WP_066635002.1">
    <property type="nucleotide sequence ID" value="NZ_CP014989.1"/>
</dbReference>